<keyword evidence="1" id="KW-1133">Transmembrane helix</keyword>
<feature type="transmembrane region" description="Helical" evidence="1">
    <location>
        <begin position="226"/>
        <end position="244"/>
    </location>
</feature>
<dbReference type="OrthoDB" id="164118at2"/>
<feature type="transmembrane region" description="Helical" evidence="1">
    <location>
        <begin position="122"/>
        <end position="142"/>
    </location>
</feature>
<dbReference type="RefSeq" id="WP_143528917.1">
    <property type="nucleotide sequence ID" value="NZ_AP019791.1"/>
</dbReference>
<dbReference type="Pfam" id="PF09948">
    <property type="entry name" value="PpoB2"/>
    <property type="match status" value="1"/>
</dbReference>
<dbReference type="AlphaFoldDB" id="A0A510HMD2"/>
<keyword evidence="3" id="KW-1185">Reference proteome</keyword>
<organism evidence="2 3">
    <name type="scientific">Rubrobacter xylanophilus</name>
    <dbReference type="NCBI Taxonomy" id="49319"/>
    <lineage>
        <taxon>Bacteria</taxon>
        <taxon>Bacillati</taxon>
        <taxon>Actinomycetota</taxon>
        <taxon>Rubrobacteria</taxon>
        <taxon>Rubrobacterales</taxon>
        <taxon>Rubrobacteraceae</taxon>
        <taxon>Rubrobacter</taxon>
    </lineage>
</organism>
<keyword evidence="1" id="KW-0812">Transmembrane</keyword>
<accession>A0A510HMD2</accession>
<sequence length="247" mass="25925">MEPTGAFAPAVLERWRRRENLLPGAFLAALAVVGWAYTVHQARGSGMGEATGPALFLAGWATMMVAMMLPATLPLFLLYRTLSRHRSGAGVAALLAGYLLVWIAAGLPVYAYSLLMEGMSPLLAVLPGLLLVAGGIYQFTALKRTCHVRCGSPLFFLMQRWRAGAAGALQLGVLHGVDCLGCCAGLMAGLVALGMMNPAWMLTAAVIVFAEKTLPGGHRLVRPLGVLMIAGGTVILGTALPGVWEAV</sequence>
<dbReference type="EMBL" id="AP019791">
    <property type="protein sequence ID" value="BBL80978.1"/>
    <property type="molecule type" value="Genomic_DNA"/>
</dbReference>
<reference evidence="2" key="1">
    <citation type="journal article" date="2019" name="Microbiol. Resour. Announc.">
        <title>Complete Genome Sequence of Rubrobacter xylanophilus Strain AA3-22, Isolated from Arima Onsen in Japan.</title>
        <authorList>
            <person name="Tomariguchi N."/>
            <person name="Miyazaki K."/>
        </authorList>
    </citation>
    <scope>NUCLEOTIDE SEQUENCE [LARGE SCALE GENOMIC DNA]</scope>
    <source>
        <strain evidence="2">AA3-22</strain>
    </source>
</reference>
<evidence type="ECO:0000313" key="2">
    <source>
        <dbReference type="EMBL" id="BBL80978.1"/>
    </source>
</evidence>
<feature type="transmembrane region" description="Helical" evidence="1">
    <location>
        <begin position="91"/>
        <end position="110"/>
    </location>
</feature>
<dbReference type="Proteomes" id="UP000318065">
    <property type="component" value="Chromosome"/>
</dbReference>
<dbReference type="InterPro" id="IPR018688">
    <property type="entry name" value="PpoB2-like"/>
</dbReference>
<evidence type="ECO:0000256" key="1">
    <source>
        <dbReference type="SAM" id="Phobius"/>
    </source>
</evidence>
<keyword evidence="1" id="KW-0472">Membrane</keyword>
<name>A0A510HMD2_9ACTN</name>
<feature type="transmembrane region" description="Helical" evidence="1">
    <location>
        <begin position="21"/>
        <end position="37"/>
    </location>
</feature>
<evidence type="ECO:0000313" key="3">
    <source>
        <dbReference type="Proteomes" id="UP000318065"/>
    </source>
</evidence>
<proteinExistence type="predicted"/>
<feature type="transmembrane region" description="Helical" evidence="1">
    <location>
        <begin position="198"/>
        <end position="214"/>
    </location>
</feature>
<feature type="transmembrane region" description="Helical" evidence="1">
    <location>
        <begin position="57"/>
        <end position="79"/>
    </location>
</feature>
<protein>
    <recommendedName>
        <fullName evidence="4">Metal-binding integral membrane protein-like protein</fullName>
    </recommendedName>
</protein>
<evidence type="ECO:0008006" key="4">
    <source>
        <dbReference type="Google" id="ProtNLM"/>
    </source>
</evidence>
<gene>
    <name evidence="2" type="ORF">RxyAA322_28320</name>
</gene>